<dbReference type="InterPro" id="IPR021508">
    <property type="entry name" value="Gp17-like"/>
</dbReference>
<name>A0A2G5K6B2_9RHOB</name>
<organism evidence="1 2">
    <name type="scientific">Paramylibacter kogurei</name>
    <dbReference type="NCBI Taxonomy" id="1889778"/>
    <lineage>
        <taxon>Bacteria</taxon>
        <taxon>Pseudomonadati</taxon>
        <taxon>Pseudomonadota</taxon>
        <taxon>Alphaproteobacteria</taxon>
        <taxon>Rhodobacterales</taxon>
        <taxon>Paracoccaceae</taxon>
        <taxon>Paramylibacter</taxon>
    </lineage>
</organism>
<dbReference type="RefSeq" id="WP_099593786.1">
    <property type="nucleotide sequence ID" value="NZ_MDGM01000012.1"/>
</dbReference>
<evidence type="ECO:0000313" key="2">
    <source>
        <dbReference type="Proteomes" id="UP000231516"/>
    </source>
</evidence>
<dbReference type="Gene3D" id="3.30.2000.30">
    <property type="match status" value="1"/>
</dbReference>
<evidence type="ECO:0000313" key="1">
    <source>
        <dbReference type="EMBL" id="PIB24965.1"/>
    </source>
</evidence>
<sequence>MNYAASVALQTAIYDALMNDAALTAQLSGQIFDAPPTGDLPQIYALIGDERVLDRSSKTSSAAIHEFRVLVIATESGFTNAKHAASEIAKVLQTTPLNLSHGILVDLSLRSVRATRGNIANRRQIDLTFRAYIDAV</sequence>
<protein>
    <recommendedName>
        <fullName evidence="3">DUF3168 domain-containing protein</fullName>
    </recommendedName>
</protein>
<keyword evidence="2" id="KW-1185">Reference proteome</keyword>
<dbReference type="OrthoDB" id="7644395at2"/>
<dbReference type="Proteomes" id="UP000231516">
    <property type="component" value="Unassembled WGS sequence"/>
</dbReference>
<gene>
    <name evidence="1" type="ORF">BFP76_07370</name>
</gene>
<proteinExistence type="predicted"/>
<dbReference type="EMBL" id="MDGM01000012">
    <property type="protein sequence ID" value="PIB24965.1"/>
    <property type="molecule type" value="Genomic_DNA"/>
</dbReference>
<reference evidence="1 2" key="1">
    <citation type="submission" date="2016-08" db="EMBL/GenBank/DDBJ databases">
        <title>Draft genome of Amylibacter sp. strain 4G11.</title>
        <authorList>
            <person name="Wong S.-K."/>
            <person name="Hamasaki K."/>
            <person name="Yoshizawa S."/>
        </authorList>
    </citation>
    <scope>NUCLEOTIDE SEQUENCE [LARGE SCALE GENOMIC DNA]</scope>
    <source>
        <strain evidence="1 2">4G11</strain>
    </source>
</reference>
<dbReference type="Pfam" id="PF11367">
    <property type="entry name" value="Tail_completion_gp17"/>
    <property type="match status" value="1"/>
</dbReference>
<evidence type="ECO:0008006" key="3">
    <source>
        <dbReference type="Google" id="ProtNLM"/>
    </source>
</evidence>
<comment type="caution">
    <text evidence="1">The sequence shown here is derived from an EMBL/GenBank/DDBJ whole genome shotgun (WGS) entry which is preliminary data.</text>
</comment>
<dbReference type="AlphaFoldDB" id="A0A2G5K6B2"/>
<dbReference type="InterPro" id="IPR053745">
    <property type="entry name" value="Viral_Tail_Comp_sf"/>
</dbReference>
<accession>A0A2G5K6B2</accession>